<sequence length="131" mass="15733">MRPFAVIFSQPALGDFSCFIQGPEQLKIPDFYPIRPVEPFDRHIPCWLTRLDKFQRHTMVFSPLRKCQRHKFRAIIHPHLQRISKFCHYPVQYPHYPLGRDIQVDFYGQRFVVKIVYHIEGRIGHRPAHRA</sequence>
<reference evidence="1 2" key="1">
    <citation type="submission" date="2019-03" db="EMBL/GenBank/DDBJ databases">
        <title>Genomic analyses of the natural microbiome of Caenorhabditis elegans.</title>
        <authorList>
            <person name="Samuel B."/>
        </authorList>
    </citation>
    <scope>NUCLEOTIDE SEQUENCE [LARGE SCALE GENOMIC DNA]</scope>
    <source>
        <strain evidence="1 2">JUb54</strain>
    </source>
</reference>
<gene>
    <name evidence="1" type="ORF">EC841_11415</name>
</gene>
<comment type="caution">
    <text evidence="1">The sequence shown here is derived from an EMBL/GenBank/DDBJ whole genome shotgun (WGS) entry which is preliminary data.</text>
</comment>
<organism evidence="1 2">
    <name type="scientific">Raoultella ornithinolytica</name>
    <name type="common">Klebsiella ornithinolytica</name>
    <dbReference type="NCBI Taxonomy" id="54291"/>
    <lineage>
        <taxon>Bacteria</taxon>
        <taxon>Pseudomonadati</taxon>
        <taxon>Pseudomonadota</taxon>
        <taxon>Gammaproteobacteria</taxon>
        <taxon>Enterobacterales</taxon>
        <taxon>Enterobacteriaceae</taxon>
        <taxon>Klebsiella/Raoultella group</taxon>
        <taxon>Raoultella</taxon>
    </lineage>
</organism>
<dbReference type="EMBL" id="SLYQ01000014">
    <property type="protein sequence ID" value="TCQ69906.1"/>
    <property type="molecule type" value="Genomic_DNA"/>
</dbReference>
<name>A0ABD7QC63_RAOOR</name>
<dbReference type="Proteomes" id="UP000295263">
    <property type="component" value="Unassembled WGS sequence"/>
</dbReference>
<protein>
    <submittedName>
        <fullName evidence="1">Uncharacterized protein</fullName>
    </submittedName>
</protein>
<evidence type="ECO:0000313" key="1">
    <source>
        <dbReference type="EMBL" id="TCQ69906.1"/>
    </source>
</evidence>
<dbReference type="AlphaFoldDB" id="A0ABD7QC63"/>
<proteinExistence type="predicted"/>
<evidence type="ECO:0000313" key="2">
    <source>
        <dbReference type="Proteomes" id="UP000295263"/>
    </source>
</evidence>
<accession>A0ABD7QC63</accession>